<evidence type="ECO:0000259" key="1">
    <source>
        <dbReference type="Pfam" id="PF08410"/>
    </source>
</evidence>
<dbReference type="InterPro" id="IPR013619">
    <property type="entry name" value="DUF1737"/>
</dbReference>
<dbReference type="EMBL" id="QKZL01000003">
    <property type="protein sequence ID" value="PZX18356.1"/>
    <property type="molecule type" value="Genomic_DNA"/>
</dbReference>
<feature type="domain" description="DUF1737" evidence="1">
    <location>
        <begin position="15"/>
        <end position="65"/>
    </location>
</feature>
<dbReference type="AlphaFoldDB" id="A0A2W7NYJ1"/>
<evidence type="ECO:0000313" key="2">
    <source>
        <dbReference type="EMBL" id="PZX18356.1"/>
    </source>
</evidence>
<comment type="caution">
    <text evidence="2">The sequence shown here is derived from an EMBL/GenBank/DDBJ whole genome shotgun (WGS) entry which is preliminary data.</text>
</comment>
<dbReference type="Proteomes" id="UP000248916">
    <property type="component" value="Unassembled WGS sequence"/>
</dbReference>
<gene>
    <name evidence="2" type="ORF">LX81_00986</name>
</gene>
<keyword evidence="3" id="KW-1185">Reference proteome</keyword>
<proteinExistence type="predicted"/>
<protein>
    <recommendedName>
        <fullName evidence="1">DUF1737 domain-containing protein</fullName>
    </recommendedName>
</protein>
<name>A0A2W7NYJ1_9RHOB</name>
<accession>A0A2W7NYJ1</accession>
<reference evidence="2 3" key="1">
    <citation type="submission" date="2018-06" db="EMBL/GenBank/DDBJ databases">
        <title>Genomic Encyclopedia of Archaeal and Bacterial Type Strains, Phase II (KMG-II): from individual species to whole genera.</title>
        <authorList>
            <person name="Goeker M."/>
        </authorList>
    </citation>
    <scope>NUCLEOTIDE SEQUENCE [LARGE SCALE GENOMIC DNA]</scope>
    <source>
        <strain evidence="2 3">DSM 22009</strain>
    </source>
</reference>
<evidence type="ECO:0000313" key="3">
    <source>
        <dbReference type="Proteomes" id="UP000248916"/>
    </source>
</evidence>
<organism evidence="2 3">
    <name type="scientific">Palleronia aestuarii</name>
    <dbReference type="NCBI Taxonomy" id="568105"/>
    <lineage>
        <taxon>Bacteria</taxon>
        <taxon>Pseudomonadati</taxon>
        <taxon>Pseudomonadota</taxon>
        <taxon>Alphaproteobacteria</taxon>
        <taxon>Rhodobacterales</taxon>
        <taxon>Roseobacteraceae</taxon>
        <taxon>Palleronia</taxon>
    </lineage>
</organism>
<dbReference type="Pfam" id="PF08410">
    <property type="entry name" value="DUF1737"/>
    <property type="match status" value="1"/>
</dbReference>
<sequence>MPGWVSGHFPGDDMIYRLLTGDDTSAFCHKVSEALSKGWTLYGDPSYAFDAEHGVMRCAQAVVKEIDAPYSPDMKLGAQ</sequence>